<evidence type="ECO:0000313" key="2">
    <source>
        <dbReference type="Proteomes" id="UP000245790"/>
    </source>
</evidence>
<name>A0A316G0J6_9GAMM</name>
<reference evidence="1 2" key="1">
    <citation type="submission" date="2018-05" db="EMBL/GenBank/DDBJ databases">
        <title>Genomic Encyclopedia of Type Strains, Phase IV (KMG-IV): sequencing the most valuable type-strain genomes for metagenomic binning, comparative biology and taxonomic classification.</title>
        <authorList>
            <person name="Goeker M."/>
        </authorList>
    </citation>
    <scope>NUCLEOTIDE SEQUENCE [LARGE SCALE GENOMIC DNA]</scope>
    <source>
        <strain evidence="1 2">DSM 25350</strain>
    </source>
</reference>
<dbReference type="RefSeq" id="WP_109761546.1">
    <property type="nucleotide sequence ID" value="NZ_QGGU01000001.1"/>
</dbReference>
<dbReference type="GO" id="GO:0016740">
    <property type="term" value="F:transferase activity"/>
    <property type="evidence" value="ECO:0007669"/>
    <property type="project" value="UniProtKB-KW"/>
</dbReference>
<protein>
    <submittedName>
        <fullName evidence="1">Glycosyltransferase involved in cell wall biosynthesis</fullName>
    </submittedName>
</protein>
<dbReference type="SUPFAM" id="SSF53756">
    <property type="entry name" value="UDP-Glycosyltransferase/glycogen phosphorylase"/>
    <property type="match status" value="1"/>
</dbReference>
<dbReference type="Proteomes" id="UP000245790">
    <property type="component" value="Unassembled WGS sequence"/>
</dbReference>
<organism evidence="1 2">
    <name type="scientific">Pleionea mediterranea</name>
    <dbReference type="NCBI Taxonomy" id="523701"/>
    <lineage>
        <taxon>Bacteria</taxon>
        <taxon>Pseudomonadati</taxon>
        <taxon>Pseudomonadota</taxon>
        <taxon>Gammaproteobacteria</taxon>
        <taxon>Oceanospirillales</taxon>
        <taxon>Pleioneaceae</taxon>
        <taxon>Pleionea</taxon>
    </lineage>
</organism>
<accession>A0A316G0J6</accession>
<dbReference type="AlphaFoldDB" id="A0A316G0J6"/>
<proteinExistence type="predicted"/>
<comment type="caution">
    <text evidence="1">The sequence shown here is derived from an EMBL/GenBank/DDBJ whole genome shotgun (WGS) entry which is preliminary data.</text>
</comment>
<sequence length="410" mass="46884">MPTLLVIGYVWPEPSSSAAGRHMMSLLRFFKRQQWQVVFASPAKTTDFMLDLSREDIESVAIELNSSSFNRYIERLQPTAVMFDRFMMEEQFGWRVAESCPNAIRILDTEDLQCLRQARHQAVKQQRPLRQSDFNSELALREIAAIFRSDLSLIISSYEHRLLQQQFNVDESLLLHCPFLIDPLVPIAESLPYGERQHFVAIGNFRHAPNWDSVLYLKRIWPEIRKQLPNAELHIYGAYTPPKATALHDANMGFLIKDRADDATEVIANARVLLAPLRFGAGIKGKLFDAMLTRTPSVTSDIGAEGMTIEPMAWPGAISEGDDAFVEDAVNLYSNELLWHQAQQNIAPILSTLFNAESIEARLQHRMDYLLMHLNEHRQGNFIGAMLQHHSMKSTEFMSRWIEAKSRSAE</sequence>
<evidence type="ECO:0000313" key="1">
    <source>
        <dbReference type="EMBL" id="PWK54431.1"/>
    </source>
</evidence>
<dbReference type="EMBL" id="QGGU01000001">
    <property type="protein sequence ID" value="PWK54431.1"/>
    <property type="molecule type" value="Genomic_DNA"/>
</dbReference>
<dbReference type="Gene3D" id="3.40.50.2000">
    <property type="entry name" value="Glycogen Phosphorylase B"/>
    <property type="match status" value="1"/>
</dbReference>
<dbReference type="OrthoDB" id="9807209at2"/>
<gene>
    <name evidence="1" type="ORF">C8D97_101279</name>
</gene>
<dbReference type="Pfam" id="PF13692">
    <property type="entry name" value="Glyco_trans_1_4"/>
    <property type="match status" value="1"/>
</dbReference>
<keyword evidence="2" id="KW-1185">Reference proteome</keyword>
<keyword evidence="1" id="KW-0808">Transferase</keyword>